<feature type="domain" description="NAD(P)-binding" evidence="1">
    <location>
        <begin position="6"/>
        <end position="180"/>
    </location>
</feature>
<dbReference type="InterPro" id="IPR016040">
    <property type="entry name" value="NAD(P)-bd_dom"/>
</dbReference>
<organism evidence="2 3">
    <name type="scientific">Streptomyces griseofuscus</name>
    <dbReference type="NCBI Taxonomy" id="146922"/>
    <lineage>
        <taxon>Bacteria</taxon>
        <taxon>Bacillati</taxon>
        <taxon>Actinomycetota</taxon>
        <taxon>Actinomycetes</taxon>
        <taxon>Kitasatosporales</taxon>
        <taxon>Streptomycetaceae</taxon>
        <taxon>Streptomyces</taxon>
    </lineage>
</organism>
<accession>A0A7H1PVQ5</accession>
<dbReference type="Gene3D" id="3.40.50.720">
    <property type="entry name" value="NAD(P)-binding Rossmann-like Domain"/>
    <property type="match status" value="1"/>
</dbReference>
<dbReference type="Gene3D" id="3.90.25.10">
    <property type="entry name" value="UDP-galactose 4-epimerase, domain 1"/>
    <property type="match status" value="1"/>
</dbReference>
<gene>
    <name evidence="2" type="ORF">HEP81_01806</name>
</gene>
<dbReference type="AlphaFoldDB" id="A0A7H1PVQ5"/>
<dbReference type="KEGG" id="sgf:HEP81_01806"/>
<dbReference type="InterPro" id="IPR036291">
    <property type="entry name" value="NAD(P)-bd_dom_sf"/>
</dbReference>
<reference evidence="2 3" key="1">
    <citation type="submission" date="2020-04" db="EMBL/GenBank/DDBJ databases">
        <title>Characterization and engineering of Streptomyces griseofuscus DSM40191 as a potential heterologous host for expression of BGCs.</title>
        <authorList>
            <person name="Gren T."/>
            <person name="Whitford C.M."/>
            <person name="Mohite O.S."/>
            <person name="Joergensen T.S."/>
            <person name="Nielsen J.B."/>
            <person name="Lee S.Y."/>
            <person name="Weber T."/>
        </authorList>
    </citation>
    <scope>NUCLEOTIDE SEQUENCE [LARGE SCALE GENOMIC DNA]</scope>
    <source>
        <strain evidence="2 3">DSM 40191</strain>
    </source>
</reference>
<dbReference type="RefSeq" id="WP_037657981.1">
    <property type="nucleotide sequence ID" value="NZ_CP051006.1"/>
</dbReference>
<name>A0A7H1PVQ5_9ACTN</name>
<dbReference type="EMBL" id="CP051006">
    <property type="protein sequence ID" value="QNT92135.1"/>
    <property type="molecule type" value="Genomic_DNA"/>
</dbReference>
<dbReference type="Proteomes" id="UP000516422">
    <property type="component" value="Chromosome"/>
</dbReference>
<dbReference type="GeneID" id="91461408"/>
<evidence type="ECO:0000259" key="1">
    <source>
        <dbReference type="Pfam" id="PF13460"/>
    </source>
</evidence>
<evidence type="ECO:0000313" key="3">
    <source>
        <dbReference type="Proteomes" id="UP000516422"/>
    </source>
</evidence>
<protein>
    <submittedName>
        <fullName evidence="2">SDR family oxidoreductase</fullName>
    </submittedName>
</protein>
<dbReference type="PANTHER" id="PTHR43162">
    <property type="match status" value="1"/>
</dbReference>
<dbReference type="InterPro" id="IPR051604">
    <property type="entry name" value="Ergot_Alk_Oxidoreductase"/>
</dbReference>
<sequence>MILVTGATGTIGGAVVRQLAARGERTRALTRDPARADLPPGVEVVRGDYADPGSLTAATAGVSAVFLVTPPGPDAARYDTALVSAARAAGAGRLVKLSAIGTGDPEVGRFGGWHEEGERAVRESGAAWTVLRPSSFAANSLGWAAAVRAGEPVPNLTGDGASGVVDPHDIAEVAVAALLDAGHGGRTYTLTGPEAISVPGQAAVLAAVLGRPVGTRDLTPDEARTFLRTVWGFDDTRADHALAGMRYVRDGGNALVTEDVPRVLGRPARSFRQWAEDHQGAFRAA</sequence>
<dbReference type="PANTHER" id="PTHR43162:SF1">
    <property type="entry name" value="PRESTALK A DIFFERENTIATION PROTEIN A"/>
    <property type="match status" value="1"/>
</dbReference>
<proteinExistence type="predicted"/>
<dbReference type="Pfam" id="PF13460">
    <property type="entry name" value="NAD_binding_10"/>
    <property type="match status" value="1"/>
</dbReference>
<evidence type="ECO:0000313" key="2">
    <source>
        <dbReference type="EMBL" id="QNT92135.1"/>
    </source>
</evidence>
<dbReference type="SUPFAM" id="SSF51735">
    <property type="entry name" value="NAD(P)-binding Rossmann-fold domains"/>
    <property type="match status" value="1"/>
</dbReference>